<dbReference type="InParanoid" id="G0N6V7"/>
<evidence type="ECO:0000256" key="1">
    <source>
        <dbReference type="SAM" id="MobiDB-lite"/>
    </source>
</evidence>
<dbReference type="OrthoDB" id="5869659at2759"/>
<dbReference type="HOGENOM" id="CLU_028493_0_0_1"/>
<dbReference type="EMBL" id="GL379845">
    <property type="protein sequence ID" value="EGT53956.1"/>
    <property type="molecule type" value="Genomic_DNA"/>
</dbReference>
<accession>G0N6V7</accession>
<organism evidence="3">
    <name type="scientific">Caenorhabditis brenneri</name>
    <name type="common">Nematode worm</name>
    <dbReference type="NCBI Taxonomy" id="135651"/>
    <lineage>
        <taxon>Eukaryota</taxon>
        <taxon>Metazoa</taxon>
        <taxon>Ecdysozoa</taxon>
        <taxon>Nematoda</taxon>
        <taxon>Chromadorea</taxon>
        <taxon>Rhabditida</taxon>
        <taxon>Rhabditina</taxon>
        <taxon>Rhabditomorpha</taxon>
        <taxon>Rhabditoidea</taxon>
        <taxon>Rhabditidae</taxon>
        <taxon>Peloderinae</taxon>
        <taxon>Caenorhabditis</taxon>
    </lineage>
</organism>
<dbReference type="AlphaFoldDB" id="G0N6V7"/>
<feature type="compositionally biased region" description="Acidic residues" evidence="1">
    <location>
        <begin position="20"/>
        <end position="33"/>
    </location>
</feature>
<evidence type="ECO:0000313" key="2">
    <source>
        <dbReference type="EMBL" id="EGT53956.1"/>
    </source>
</evidence>
<protein>
    <submittedName>
        <fullName evidence="2">Uncharacterized protein</fullName>
    </submittedName>
</protein>
<sequence>MPRSNRRFFPPLNFTHPESSDELNEDVSDISDTEDLTDTEESRFFDDDIHMDLDIDFDEIAGSDLSSHVSTVPDSILTFVAAGCLDRVTDAGFRRLLSSQEESFRKDAWTLWKNKLSTYSKHFICNSCGEELVDSRKQWYANAIFFNSIFQIYSSCGSIIKYIRVGAYNQLLDIAKQNFPAIRRIHSELKEGRAGDHNLTGDYLRKVWESESEKQLKLSVIGSVDGVVLSGNTRRVVLPPRYNADYEKLKNCSEKLHYFRLNFGLSALINPTLKPKSRLVICSLMLLLNRLFSNGTTISETFYSYLTGAARWGLETSDESYLSMKTHELLCHLPNSIEKFGNVAALSTFSFEHFYKYSLKGFNPQKTKGFVEAAISRVMVHSAVRREVTKRSANTVTPTLQLFLNETPEWKQYTISWKHLITTLRPVDTIPGLEGFEFFATVNLSIGRLQSKYRSKSTKEEIFFAKNDANFHGCYRFIAVCVSGEKQFILAERIRPVSPDENFTLLQQLVDDMERPANTYAFNVLTHFRRYDGVLHGRPSGELEKIHMDRIKGVGGYIETKNSAIYVQINGSCIHH</sequence>
<feature type="region of interest" description="Disordered" evidence="1">
    <location>
        <begin position="1"/>
        <end position="33"/>
    </location>
</feature>
<dbReference type="Proteomes" id="UP000008068">
    <property type="component" value="Unassembled WGS sequence"/>
</dbReference>
<dbReference type="PANTHER" id="PTHR22921">
    <property type="entry name" value="PROTEIN CBG20088-RELATED"/>
    <property type="match status" value="1"/>
</dbReference>
<keyword evidence="3" id="KW-1185">Reference proteome</keyword>
<dbReference type="STRING" id="135651.G0N6V7"/>
<dbReference type="InterPro" id="IPR009667">
    <property type="entry name" value="DUF1258"/>
</dbReference>
<evidence type="ECO:0000313" key="3">
    <source>
        <dbReference type="Proteomes" id="UP000008068"/>
    </source>
</evidence>
<dbReference type="eggNOG" id="ENOG502TFMR">
    <property type="taxonomic scope" value="Eukaryota"/>
</dbReference>
<proteinExistence type="predicted"/>
<dbReference type="Pfam" id="PF06869">
    <property type="entry name" value="DUF1258"/>
    <property type="match status" value="1"/>
</dbReference>
<dbReference type="PANTHER" id="PTHR22921:SF27">
    <property type="entry name" value="C2H2-TYPE DOMAIN-CONTAINING PROTEIN-RELATED"/>
    <property type="match status" value="1"/>
</dbReference>
<dbReference type="OMA" id="MSTKTHE"/>
<gene>
    <name evidence="2" type="ORF">CAEBREN_26255</name>
</gene>
<name>G0N6V7_CAEBE</name>
<reference evidence="3" key="1">
    <citation type="submission" date="2011-07" db="EMBL/GenBank/DDBJ databases">
        <authorList>
            <consortium name="Caenorhabditis brenneri Sequencing and Analysis Consortium"/>
            <person name="Wilson R.K."/>
        </authorList>
    </citation>
    <scope>NUCLEOTIDE SEQUENCE [LARGE SCALE GENOMIC DNA]</scope>
    <source>
        <strain evidence="3">PB2801</strain>
    </source>
</reference>